<comment type="caution">
    <text evidence="1">The sequence shown here is derived from an EMBL/GenBank/DDBJ whole genome shotgun (WGS) entry which is preliminary data.</text>
</comment>
<accession>A0A3B0C1G5</accession>
<dbReference type="OrthoDB" id="2784402at2"/>
<keyword evidence="2" id="KW-1185">Reference proteome</keyword>
<dbReference type="Proteomes" id="UP000282311">
    <property type="component" value="Unassembled WGS sequence"/>
</dbReference>
<proteinExistence type="predicted"/>
<gene>
    <name evidence="1" type="ORF">D7M11_21055</name>
</gene>
<organism evidence="1 2">
    <name type="scientific">Paenibacillus ginsengarvi</name>
    <dbReference type="NCBI Taxonomy" id="400777"/>
    <lineage>
        <taxon>Bacteria</taxon>
        <taxon>Bacillati</taxon>
        <taxon>Bacillota</taxon>
        <taxon>Bacilli</taxon>
        <taxon>Bacillales</taxon>
        <taxon>Paenibacillaceae</taxon>
        <taxon>Paenibacillus</taxon>
    </lineage>
</organism>
<dbReference type="RefSeq" id="WP_120749227.1">
    <property type="nucleotide sequence ID" value="NZ_RBAH01000016.1"/>
</dbReference>
<reference evidence="1 2" key="1">
    <citation type="journal article" date="2007" name="Int. J. Syst. Evol. Microbiol.">
        <title>Paenibacillus ginsengarvi sp. nov., isolated from soil from ginseng cultivation.</title>
        <authorList>
            <person name="Yoon M.H."/>
            <person name="Ten L.N."/>
            <person name="Im W.T."/>
        </authorList>
    </citation>
    <scope>NUCLEOTIDE SEQUENCE [LARGE SCALE GENOMIC DNA]</scope>
    <source>
        <strain evidence="1 2">KCTC 13059</strain>
    </source>
</reference>
<name>A0A3B0C1G5_9BACL</name>
<evidence type="ECO:0000313" key="2">
    <source>
        <dbReference type="Proteomes" id="UP000282311"/>
    </source>
</evidence>
<protein>
    <submittedName>
        <fullName evidence="1">Uncharacterized protein</fullName>
    </submittedName>
</protein>
<dbReference type="EMBL" id="RBAH01000016">
    <property type="protein sequence ID" value="RKN79172.1"/>
    <property type="molecule type" value="Genomic_DNA"/>
</dbReference>
<evidence type="ECO:0000313" key="1">
    <source>
        <dbReference type="EMBL" id="RKN79172.1"/>
    </source>
</evidence>
<sequence length="106" mass="11329">MGTASLANAQVNLIMAKVGQTVRLTGKVSFDVTGSGDVKVKLTGLPRPTNDRIFAAYVDHDLNQGVTGMLSTATDLLISRDMAAYDSSFPVGIGYEIPIQFEYLTT</sequence>
<dbReference type="AlphaFoldDB" id="A0A3B0C1G5"/>